<comment type="catalytic activity">
    <reaction evidence="6">
        <text>Hydrolysis of proteins in presence of ATP.</text>
        <dbReference type="EC" id="3.4.21.53"/>
    </reaction>
</comment>
<dbReference type="Proteomes" id="UP000195871">
    <property type="component" value="Unassembled WGS sequence"/>
</dbReference>
<comment type="caution">
    <text evidence="11">The sequence shown here is derived from an EMBL/GenBank/DDBJ whole genome shotgun (WGS) entry which is preliminary data.</text>
</comment>
<dbReference type="PRINTS" id="PR00830">
    <property type="entry name" value="ENDOLAPTASE"/>
</dbReference>
<dbReference type="InterPro" id="IPR008268">
    <property type="entry name" value="Peptidase_S16_AS"/>
</dbReference>
<gene>
    <name evidence="11" type="ORF">CAS74_000752</name>
</gene>
<dbReference type="InterPro" id="IPR027065">
    <property type="entry name" value="Lon_Prtase"/>
</dbReference>
<evidence type="ECO:0000313" key="11">
    <source>
        <dbReference type="EMBL" id="OUT24364.1"/>
    </source>
</evidence>
<proteinExistence type="inferred from homology"/>
<dbReference type="InterPro" id="IPR014721">
    <property type="entry name" value="Ribsml_uS5_D2-typ_fold_subgr"/>
</dbReference>
<dbReference type="InterPro" id="IPR003959">
    <property type="entry name" value="ATPase_AAA_core"/>
</dbReference>
<keyword evidence="3 8" id="KW-0378">Hydrolase</keyword>
<dbReference type="GO" id="GO:0016887">
    <property type="term" value="F:ATP hydrolysis activity"/>
    <property type="evidence" value="ECO:0007669"/>
    <property type="project" value="InterPro"/>
</dbReference>
<feature type="compositionally biased region" description="Polar residues" evidence="9">
    <location>
        <begin position="344"/>
        <end position="357"/>
    </location>
</feature>
<feature type="region of interest" description="Disordered" evidence="9">
    <location>
        <begin position="344"/>
        <end position="368"/>
    </location>
</feature>
<dbReference type="SMART" id="SM00382">
    <property type="entry name" value="AAA"/>
    <property type="match status" value="1"/>
</dbReference>
<feature type="active site" evidence="8">
    <location>
        <position position="832"/>
    </location>
</feature>
<protein>
    <recommendedName>
        <fullName evidence="7">endopeptidase La</fullName>
        <ecNumber evidence="7">3.4.21.53</ecNumber>
    </recommendedName>
</protein>
<feature type="active site" evidence="8">
    <location>
        <position position="875"/>
    </location>
</feature>
<evidence type="ECO:0000256" key="7">
    <source>
        <dbReference type="ARBA" id="ARBA00066743"/>
    </source>
</evidence>
<keyword evidence="4 8" id="KW-0720">Serine protease</keyword>
<dbReference type="CDD" id="cd19500">
    <property type="entry name" value="RecA-like_Lon"/>
    <property type="match status" value="1"/>
</dbReference>
<dbReference type="GO" id="GO:0006508">
    <property type="term" value="P:proteolysis"/>
    <property type="evidence" value="ECO:0007669"/>
    <property type="project" value="UniProtKB-KW"/>
</dbReference>
<evidence type="ECO:0000256" key="9">
    <source>
        <dbReference type="SAM" id="MobiDB-lite"/>
    </source>
</evidence>
<evidence type="ECO:0000259" key="10">
    <source>
        <dbReference type="PROSITE" id="PS51786"/>
    </source>
</evidence>
<evidence type="ECO:0000256" key="1">
    <source>
        <dbReference type="ARBA" id="ARBA00022670"/>
    </source>
</evidence>
<dbReference type="Pfam" id="PF22667">
    <property type="entry name" value="Lon_lid"/>
    <property type="match status" value="1"/>
</dbReference>
<keyword evidence="2" id="KW-0547">Nucleotide-binding</keyword>
<organism evidence="11 12">
    <name type="scientific">Pichia kudriavzevii</name>
    <name type="common">Yeast</name>
    <name type="synonym">Issatchenkia orientalis</name>
    <dbReference type="NCBI Taxonomy" id="4909"/>
    <lineage>
        <taxon>Eukaryota</taxon>
        <taxon>Fungi</taxon>
        <taxon>Dikarya</taxon>
        <taxon>Ascomycota</taxon>
        <taxon>Saccharomycotina</taxon>
        <taxon>Pichiomycetes</taxon>
        <taxon>Pichiales</taxon>
        <taxon>Pichiaceae</taxon>
        <taxon>Pichia</taxon>
    </lineage>
</organism>
<evidence type="ECO:0000256" key="6">
    <source>
        <dbReference type="ARBA" id="ARBA00050665"/>
    </source>
</evidence>
<evidence type="ECO:0000256" key="2">
    <source>
        <dbReference type="ARBA" id="ARBA00022741"/>
    </source>
</evidence>
<sequence>MSVCLPTLVLKENIIQLPNVTFKIGLTPQDALVILQMYLEAPHCISPRMKSLIDLLKEKVECVAKHEDLTAKLSPVAMDSLVAINKLLAADEKEHPILATLFFNDSEVSKAGVLSKICGIHLTPELCILDLKGELVGFRNSKVTVTSPGKYQFVGEIYFEITPINKAEFDETLIHTWAGIVEDIRANIKIVLEFLKSFETWKDDDLGNLLKRLDPLGELMFLQFSEPTTMSNLVKLEGLTENSSVVEYDSILKICDAYMSTFPFSYKQELQYLSCENLVAKLNTVSKCVKFMNMIFTKFLNIDHVYDSWNRLGRLKNGKVLQSRFIVDHLRSFKKFLEAATKPQHSNRSLTRTKCSKNNNDSSPDNFNINNDDDNDLKCIEDFIVNIDKFHISGDGKTSLTKDYNRLRKMQSQSSEYQQLRNYFDIIMEIPFWTVGEKGQANIDINNARKILDRDHYGMESVKERIIQHLAVLKLTENTPADAKSPILLLNGPPGVGKTSLAKSIAQCLNLEFQRISLGGVNDFADIKGHRRTYVGAIPGLVIQAIKRSKSMNLVILLDEIDKVGVVNSKGNPAAALLELLDPEQNSSFTDHYVGFPIDLSKVVFIATSNNKWEISEPLLDRLETVELGGYKSNEKIAIAQQFLLPRQMKRNGVPREQIRICDVILELIVNGYTHEPGIRNLERLIGQICRAKAIESVASEGSYTSEISKNDVIRYLGVPVKFSISEEFSSDDSSIQEKYGLVNGLSYNSDGSGSLLKFEMIGIPGEKRIFSTGRLGNVLLESCAIAETLVEHLFYTHTFVGYDQKELVRRLKETSVHMHVPEGAIQKDGPSAGLTMTLCYLSLILRRPVPSNIALTGEITLTAKALPIGGLKEKLLGASLTRSITKVLVPRLNRQDLIEIYADSIDGHAKSREVLTKLVLDEEDCLLNKSRRYSFSDVVESWIEKEYGIIVKYVDDFMGVISETWNGDVKLVRTVFKANLQSLCYKKLHEYV</sequence>
<keyword evidence="5" id="KW-0067">ATP-binding</keyword>
<dbReference type="Gene3D" id="3.40.50.300">
    <property type="entry name" value="P-loop containing nucleotide triphosphate hydrolases"/>
    <property type="match status" value="1"/>
</dbReference>
<dbReference type="SUPFAM" id="SSF54211">
    <property type="entry name" value="Ribosomal protein S5 domain 2-like"/>
    <property type="match status" value="1"/>
</dbReference>
<accession>A0A1Z8JUV1</accession>
<dbReference type="EC" id="3.4.21.53" evidence="7"/>
<dbReference type="FunFam" id="3.40.50.300:FF:000021">
    <property type="entry name" value="Lon protease homolog"/>
    <property type="match status" value="1"/>
</dbReference>
<dbReference type="GO" id="GO:0005524">
    <property type="term" value="F:ATP binding"/>
    <property type="evidence" value="ECO:0007669"/>
    <property type="project" value="UniProtKB-KW"/>
</dbReference>
<dbReference type="PROSITE" id="PS51786">
    <property type="entry name" value="LON_PROTEOLYTIC"/>
    <property type="match status" value="1"/>
</dbReference>
<dbReference type="VEuPathDB" id="FungiDB:C5L36_0C07310"/>
<dbReference type="Pfam" id="PF05362">
    <property type="entry name" value="Lon_C"/>
    <property type="match status" value="1"/>
</dbReference>
<dbReference type="InterPro" id="IPR027417">
    <property type="entry name" value="P-loop_NTPase"/>
</dbReference>
<dbReference type="InterPro" id="IPR003593">
    <property type="entry name" value="AAA+_ATPase"/>
</dbReference>
<comment type="similarity">
    <text evidence="8">Belongs to the peptidase S16 family.</text>
</comment>
<dbReference type="GO" id="GO:0004176">
    <property type="term" value="F:ATP-dependent peptidase activity"/>
    <property type="evidence" value="ECO:0007669"/>
    <property type="project" value="UniProtKB-UniRule"/>
</dbReference>
<dbReference type="Gene3D" id="3.30.230.10">
    <property type="match status" value="1"/>
</dbReference>
<dbReference type="InterPro" id="IPR054594">
    <property type="entry name" value="Lon_lid"/>
</dbReference>
<name>A0A1Z8JUV1_PICKU</name>
<evidence type="ECO:0000256" key="4">
    <source>
        <dbReference type="ARBA" id="ARBA00022825"/>
    </source>
</evidence>
<evidence type="ECO:0000256" key="5">
    <source>
        <dbReference type="ARBA" id="ARBA00022840"/>
    </source>
</evidence>
<dbReference type="PROSITE" id="PS01046">
    <property type="entry name" value="LON_SER"/>
    <property type="match status" value="1"/>
</dbReference>
<evidence type="ECO:0000256" key="8">
    <source>
        <dbReference type="PROSITE-ProRule" id="PRU01122"/>
    </source>
</evidence>
<evidence type="ECO:0000256" key="3">
    <source>
        <dbReference type="ARBA" id="ARBA00022801"/>
    </source>
</evidence>
<dbReference type="Pfam" id="PF00004">
    <property type="entry name" value="AAA"/>
    <property type="match status" value="1"/>
</dbReference>
<dbReference type="SUPFAM" id="SSF52540">
    <property type="entry name" value="P-loop containing nucleoside triphosphate hydrolases"/>
    <property type="match status" value="1"/>
</dbReference>
<feature type="compositionally biased region" description="Low complexity" evidence="9">
    <location>
        <begin position="358"/>
        <end position="368"/>
    </location>
</feature>
<dbReference type="InterPro" id="IPR020568">
    <property type="entry name" value="Ribosomal_Su5_D2-typ_SF"/>
</dbReference>
<dbReference type="EMBL" id="NHMM01000001">
    <property type="protein sequence ID" value="OUT24364.1"/>
    <property type="molecule type" value="Genomic_DNA"/>
</dbReference>
<dbReference type="GO" id="GO:0030163">
    <property type="term" value="P:protein catabolic process"/>
    <property type="evidence" value="ECO:0007669"/>
    <property type="project" value="InterPro"/>
</dbReference>
<feature type="domain" description="Lon proteolytic" evidence="10">
    <location>
        <begin position="737"/>
        <end position="968"/>
    </location>
</feature>
<dbReference type="Gene3D" id="1.10.8.60">
    <property type="match status" value="1"/>
</dbReference>
<dbReference type="AlphaFoldDB" id="A0A1Z8JUV1"/>
<reference evidence="11 12" key="1">
    <citation type="submission" date="2017-05" db="EMBL/GenBank/DDBJ databases">
        <title>The Genome Sequence of Candida krusei Ckrusei653.</title>
        <authorList>
            <person name="Cuomo C."/>
            <person name="Forche A."/>
            <person name="Young S."/>
            <person name="Abouelleil A."/>
            <person name="Cao P."/>
            <person name="Chapman S."/>
            <person name="Cusick C."/>
            <person name="Shea T."/>
            <person name="Nusbaum C."/>
            <person name="Birren B."/>
        </authorList>
    </citation>
    <scope>NUCLEOTIDE SEQUENCE [LARGE SCALE GENOMIC DNA]</scope>
    <source>
        <strain evidence="11 12">Ckrusei653</strain>
    </source>
</reference>
<dbReference type="PANTHER" id="PTHR10046">
    <property type="entry name" value="ATP DEPENDENT LON PROTEASE FAMILY MEMBER"/>
    <property type="match status" value="1"/>
</dbReference>
<evidence type="ECO:0000313" key="12">
    <source>
        <dbReference type="Proteomes" id="UP000195871"/>
    </source>
</evidence>
<keyword evidence="1 8" id="KW-0645">Protease</keyword>
<dbReference type="GO" id="GO:0004252">
    <property type="term" value="F:serine-type endopeptidase activity"/>
    <property type="evidence" value="ECO:0007669"/>
    <property type="project" value="UniProtKB-UniRule"/>
</dbReference>
<dbReference type="InterPro" id="IPR008269">
    <property type="entry name" value="Lon_proteolytic"/>
</dbReference>